<keyword evidence="1" id="KW-0812">Transmembrane</keyword>
<reference evidence="3 4" key="1">
    <citation type="submission" date="2018-06" db="EMBL/GenBank/DDBJ databases">
        <title>The genome of Pseudomonas putida NX-1, a lignin degrader.</title>
        <authorList>
            <person name="Xu Z."/>
        </authorList>
    </citation>
    <scope>NUCLEOTIDE SEQUENCE [LARGE SCALE GENOMIC DNA]</scope>
    <source>
        <strain evidence="3 4">NX-1</strain>
    </source>
</reference>
<dbReference type="RefSeq" id="WP_112897849.1">
    <property type="nucleotide sequence ID" value="NZ_CP030750.1"/>
</dbReference>
<feature type="domain" description="CAAX prenyl protease 2/Lysostaphin resistance protein A-like" evidence="2">
    <location>
        <begin position="155"/>
        <end position="244"/>
    </location>
</feature>
<dbReference type="GO" id="GO:0004175">
    <property type="term" value="F:endopeptidase activity"/>
    <property type="evidence" value="ECO:0007669"/>
    <property type="project" value="UniProtKB-ARBA"/>
</dbReference>
<feature type="transmembrane region" description="Helical" evidence="1">
    <location>
        <begin position="91"/>
        <end position="114"/>
    </location>
</feature>
<name>A0AAD0L7T5_PSEPU</name>
<dbReference type="EMBL" id="CP030750">
    <property type="protein sequence ID" value="AXA24295.1"/>
    <property type="molecule type" value="Genomic_DNA"/>
</dbReference>
<dbReference type="GO" id="GO:0008237">
    <property type="term" value="F:metallopeptidase activity"/>
    <property type="evidence" value="ECO:0007669"/>
    <property type="project" value="UniProtKB-KW"/>
</dbReference>
<dbReference type="Proteomes" id="UP000251617">
    <property type="component" value="Chromosome"/>
</dbReference>
<feature type="transmembrane region" description="Helical" evidence="1">
    <location>
        <begin position="225"/>
        <end position="252"/>
    </location>
</feature>
<feature type="transmembrane region" description="Helical" evidence="1">
    <location>
        <begin position="121"/>
        <end position="144"/>
    </location>
</feature>
<keyword evidence="3" id="KW-0482">Metalloprotease</keyword>
<keyword evidence="3" id="KW-0645">Protease</keyword>
<accession>A0AAD0L7T5</accession>
<proteinExistence type="predicted"/>
<gene>
    <name evidence="3" type="ORF">C1S65_09285</name>
</gene>
<dbReference type="AlphaFoldDB" id="A0AAD0L7T5"/>
<protein>
    <submittedName>
        <fullName evidence="3">CPBP family intramembrane metalloprotease</fullName>
    </submittedName>
</protein>
<feature type="transmembrane region" description="Helical" evidence="1">
    <location>
        <begin position="27"/>
        <end position="43"/>
    </location>
</feature>
<feature type="transmembrane region" description="Helical" evidence="1">
    <location>
        <begin position="52"/>
        <end position="71"/>
    </location>
</feature>
<dbReference type="InterPro" id="IPR003675">
    <property type="entry name" value="Rce1/LyrA-like_dom"/>
</dbReference>
<dbReference type="GO" id="GO:0080120">
    <property type="term" value="P:CAAX-box protein maturation"/>
    <property type="evidence" value="ECO:0007669"/>
    <property type="project" value="UniProtKB-ARBA"/>
</dbReference>
<organism evidence="3 4">
    <name type="scientific">Pseudomonas putida</name>
    <name type="common">Arthrobacter siderocapsulatus</name>
    <dbReference type="NCBI Taxonomy" id="303"/>
    <lineage>
        <taxon>Bacteria</taxon>
        <taxon>Pseudomonadati</taxon>
        <taxon>Pseudomonadota</taxon>
        <taxon>Gammaproteobacteria</taxon>
        <taxon>Pseudomonadales</taxon>
        <taxon>Pseudomonadaceae</taxon>
        <taxon>Pseudomonas</taxon>
    </lineage>
</organism>
<evidence type="ECO:0000256" key="1">
    <source>
        <dbReference type="SAM" id="Phobius"/>
    </source>
</evidence>
<keyword evidence="3" id="KW-0378">Hydrolase</keyword>
<sequence length="258" mass="27886">MSPAHWIVLALLGLGYALALFHGHLGLAALPALLALCCTALLVRRPAGWQRVLGHGLFIVLALALALHWLPGFQGAKVIDKVVFSEGALPFSMYLNLDKPLIGLWILLACPWILSLRGRGILPSLGLVLPLTLLACLGGAWSLGMVGWAPKWPEQTWIWALNNLLLVSLTEELLFRGYIQGGLQRLFRHQGLALIVAALLFGLAHLGSGWQWFYLASLAGIGYGLAYRLGGLSAAVVCHFAVNLTHFALFTYPMLAPG</sequence>
<feature type="transmembrane region" description="Helical" evidence="1">
    <location>
        <begin position="156"/>
        <end position="179"/>
    </location>
</feature>
<keyword evidence="1" id="KW-0472">Membrane</keyword>
<dbReference type="Pfam" id="PF02517">
    <property type="entry name" value="Rce1-like"/>
    <property type="match status" value="1"/>
</dbReference>
<evidence type="ECO:0000313" key="4">
    <source>
        <dbReference type="Proteomes" id="UP000251617"/>
    </source>
</evidence>
<feature type="transmembrane region" description="Helical" evidence="1">
    <location>
        <begin position="191"/>
        <end position="213"/>
    </location>
</feature>
<evidence type="ECO:0000313" key="3">
    <source>
        <dbReference type="EMBL" id="AXA24295.1"/>
    </source>
</evidence>
<keyword evidence="1" id="KW-1133">Transmembrane helix</keyword>
<evidence type="ECO:0000259" key="2">
    <source>
        <dbReference type="Pfam" id="PF02517"/>
    </source>
</evidence>